<evidence type="ECO:0000256" key="1">
    <source>
        <dbReference type="ARBA" id="ARBA00022630"/>
    </source>
</evidence>
<dbReference type="Proteomes" id="UP000230161">
    <property type="component" value="Unassembled WGS sequence"/>
</dbReference>
<dbReference type="OrthoDB" id="3265338at2"/>
<dbReference type="EMBL" id="PGFB01000007">
    <property type="protein sequence ID" value="PJJ55169.1"/>
    <property type="molecule type" value="Genomic_DNA"/>
</dbReference>
<keyword evidence="3" id="KW-0560">Oxidoreductase</keyword>
<evidence type="ECO:0000256" key="3">
    <source>
        <dbReference type="ARBA" id="ARBA00023002"/>
    </source>
</evidence>
<evidence type="ECO:0000256" key="4">
    <source>
        <dbReference type="ARBA" id="ARBA00023033"/>
    </source>
</evidence>
<organism evidence="8 9">
    <name type="scientific">Compostimonas suwonensis</name>
    <dbReference type="NCBI Taxonomy" id="1048394"/>
    <lineage>
        <taxon>Bacteria</taxon>
        <taxon>Bacillati</taxon>
        <taxon>Actinomycetota</taxon>
        <taxon>Actinomycetes</taxon>
        <taxon>Micrococcales</taxon>
        <taxon>Microbacteriaceae</taxon>
        <taxon>Compostimonas</taxon>
    </lineage>
</organism>
<keyword evidence="4 8" id="KW-0503">Monooxygenase</keyword>
<dbReference type="Gene3D" id="3.20.20.30">
    <property type="entry name" value="Luciferase-like domain"/>
    <property type="match status" value="1"/>
</dbReference>
<dbReference type="NCBIfam" id="TIGR03860">
    <property type="entry name" value="FMN_nitrolo"/>
    <property type="match status" value="1"/>
</dbReference>
<dbReference type="SUPFAM" id="SSF51679">
    <property type="entry name" value="Bacterial luciferase-like"/>
    <property type="match status" value="1"/>
</dbReference>
<dbReference type="PIRSF" id="PIRSF000337">
    <property type="entry name" value="NTA_MOA"/>
    <property type="match status" value="1"/>
</dbReference>
<feature type="binding site" evidence="6">
    <location>
        <position position="230"/>
    </location>
    <ligand>
        <name>FMN</name>
        <dbReference type="ChEBI" id="CHEBI:58210"/>
    </ligand>
</feature>
<feature type="binding site" evidence="6">
    <location>
        <position position="154"/>
    </location>
    <ligand>
        <name>FMN</name>
        <dbReference type="ChEBI" id="CHEBI:58210"/>
    </ligand>
</feature>
<keyword evidence="2 6" id="KW-0288">FMN</keyword>
<dbReference type="RefSeq" id="WP_100346070.1">
    <property type="nucleotide sequence ID" value="NZ_PGFB01000007.1"/>
</dbReference>
<gene>
    <name evidence="8" type="ORF">CLV54_3305</name>
</gene>
<dbReference type="GO" id="GO:0016705">
    <property type="term" value="F:oxidoreductase activity, acting on paired donors, with incorporation or reduction of molecular oxygen"/>
    <property type="evidence" value="ECO:0007669"/>
    <property type="project" value="InterPro"/>
</dbReference>
<evidence type="ECO:0000256" key="6">
    <source>
        <dbReference type="PIRSR" id="PIRSR000337-1"/>
    </source>
</evidence>
<dbReference type="PANTHER" id="PTHR30011">
    <property type="entry name" value="ALKANESULFONATE MONOOXYGENASE-RELATED"/>
    <property type="match status" value="1"/>
</dbReference>
<evidence type="ECO:0000256" key="2">
    <source>
        <dbReference type="ARBA" id="ARBA00022643"/>
    </source>
</evidence>
<dbReference type="InterPro" id="IPR051260">
    <property type="entry name" value="Diverse_substr_monoxygenases"/>
</dbReference>
<evidence type="ECO:0000313" key="8">
    <source>
        <dbReference type="EMBL" id="PJJ55169.1"/>
    </source>
</evidence>
<comment type="caution">
    <text evidence="8">The sequence shown here is derived from an EMBL/GenBank/DDBJ whole genome shotgun (WGS) entry which is preliminary data.</text>
</comment>
<proteinExistence type="inferred from homology"/>
<feature type="binding site" evidence="6">
    <location>
        <position position="158"/>
    </location>
    <ligand>
        <name>FMN</name>
        <dbReference type="ChEBI" id="CHEBI:58210"/>
    </ligand>
</feature>
<keyword evidence="1 6" id="KW-0285">Flavoprotein</keyword>
<dbReference type="InterPro" id="IPR036661">
    <property type="entry name" value="Luciferase-like_sf"/>
</dbReference>
<dbReference type="Pfam" id="PF00296">
    <property type="entry name" value="Bac_luciferase"/>
    <property type="match status" value="1"/>
</dbReference>
<evidence type="ECO:0000256" key="5">
    <source>
        <dbReference type="ARBA" id="ARBA00033748"/>
    </source>
</evidence>
<feature type="binding site" evidence="6">
    <location>
        <position position="58"/>
    </location>
    <ligand>
        <name>FMN</name>
        <dbReference type="ChEBI" id="CHEBI:58210"/>
    </ligand>
</feature>
<name>A0A2M9BB49_9MICO</name>
<reference evidence="8 9" key="1">
    <citation type="submission" date="2017-11" db="EMBL/GenBank/DDBJ databases">
        <title>Genomic Encyclopedia of Archaeal and Bacterial Type Strains, Phase II (KMG-II): From Individual Species to Whole Genera.</title>
        <authorList>
            <person name="Goeker M."/>
        </authorList>
    </citation>
    <scope>NUCLEOTIDE SEQUENCE [LARGE SCALE GENOMIC DNA]</scope>
    <source>
        <strain evidence="8 9">DSM 25625</strain>
    </source>
</reference>
<evidence type="ECO:0000259" key="7">
    <source>
        <dbReference type="Pfam" id="PF00296"/>
    </source>
</evidence>
<comment type="similarity">
    <text evidence="5">Belongs to the NtaA/SnaA/DszA monooxygenase family.</text>
</comment>
<accession>A0A2M9BB49</accession>
<feature type="domain" description="Luciferase-like" evidence="7">
    <location>
        <begin position="32"/>
        <end position="389"/>
    </location>
</feature>
<dbReference type="AlphaFoldDB" id="A0A2M9BB49"/>
<feature type="binding site" evidence="6">
    <location>
        <position position="229"/>
    </location>
    <ligand>
        <name>FMN</name>
        <dbReference type="ChEBI" id="CHEBI:58210"/>
    </ligand>
</feature>
<feature type="binding site" evidence="6">
    <location>
        <position position="104"/>
    </location>
    <ligand>
        <name>FMN</name>
        <dbReference type="ChEBI" id="CHEBI:58210"/>
    </ligand>
</feature>
<protein>
    <submittedName>
        <fullName evidence="8">FMN-dependent oxidoreductase (Nitrilotriacetate monooxygenase family)</fullName>
    </submittedName>
</protein>
<evidence type="ECO:0000313" key="9">
    <source>
        <dbReference type="Proteomes" id="UP000230161"/>
    </source>
</evidence>
<dbReference type="InterPro" id="IPR016215">
    <property type="entry name" value="NTA_MOA"/>
</dbReference>
<sequence>MTKQISFNLFEMNTVGHISHGLWVHPSNTRHQFNDLDFWIAEAKLLEEGLFDSVFLADVIGTYDGYRAGPETALREAVQIPSNDPLLVIPAMASVTSKLGFAATFSTTYEPPFAFARRASTLDHLTKGRFGWNIVTSYLPNAARNFSLDDEVAHDDRYAIAEEYLDVLYKLWEGSWDDDAVVRDRDNHVYTDPSKVRYINHVGEHYKVAGPHLSEPSLQRTPVLFQAGSSARGKAFAARHAEGVFVGGTTLESYAKNIADIRQLAEENGRGRDHVKTFASAVIVVDKDRESALAKAEEYKRLSRAEGYLAHAGGGGIDLAAYPKDALIADILAAENRAGRDNSPENRRYAPGATVGEALERLTNFDQSAFYVAGSPTEVADAIENWVATTDLDGFNLRQFLTPGSAEDFIEYVIPELQRRGLYRTAYGESTLRERLFGAGQQRLFDEHPGARYRGGAHLNDAALPNDAAQDAAAAELGERAS</sequence>
<dbReference type="InterPro" id="IPR011251">
    <property type="entry name" value="Luciferase-like_dom"/>
</dbReference>
<keyword evidence="9" id="KW-1185">Reference proteome</keyword>
<dbReference type="GO" id="GO:0004497">
    <property type="term" value="F:monooxygenase activity"/>
    <property type="evidence" value="ECO:0007669"/>
    <property type="project" value="UniProtKB-KW"/>
</dbReference>
<dbReference type="PANTHER" id="PTHR30011:SF16">
    <property type="entry name" value="C2H2 FINGER DOMAIN TRANSCRIPTION FACTOR (EUROFUNG)-RELATED"/>
    <property type="match status" value="1"/>
</dbReference>